<evidence type="ECO:0000313" key="6">
    <source>
        <dbReference type="Proteomes" id="UP000887229"/>
    </source>
</evidence>
<evidence type="ECO:0000256" key="1">
    <source>
        <dbReference type="ARBA" id="ARBA00005664"/>
    </source>
</evidence>
<dbReference type="RefSeq" id="XP_046120559.1">
    <property type="nucleotide sequence ID" value="XM_046263051.1"/>
</dbReference>
<comment type="similarity">
    <text evidence="1">Belongs to the glycosyltransferase 34 family.</text>
</comment>
<evidence type="ECO:0000313" key="5">
    <source>
        <dbReference type="EMBL" id="KAG9256635.1"/>
    </source>
</evidence>
<dbReference type="GO" id="GO:0000136">
    <property type="term" value="C:mannan polymerase complex"/>
    <property type="evidence" value="ECO:0007669"/>
    <property type="project" value="TreeGrafter"/>
</dbReference>
<dbReference type="InterPro" id="IPR029044">
    <property type="entry name" value="Nucleotide-diphossugar_trans"/>
</dbReference>
<keyword evidence="6" id="KW-1185">Reference proteome</keyword>
<feature type="transmembrane region" description="Helical" evidence="4">
    <location>
        <begin position="29"/>
        <end position="48"/>
    </location>
</feature>
<keyword evidence="4" id="KW-1133">Transmembrane helix</keyword>
<keyword evidence="2" id="KW-0328">Glycosyltransferase</keyword>
<evidence type="ECO:0000256" key="3">
    <source>
        <dbReference type="ARBA" id="ARBA00022679"/>
    </source>
</evidence>
<sequence>MHFAYPPRKSSDPPPFRPRSTRFPLLRKARLRTIGLILVAILGLVWLLSGRSQEEVYQEHVPTGEPPIVIVTVIDPRSYSASYLRSVQENRRQYAEKHGYETFIVEAQDYDTKGYQQSWAKVMAMRHALSKYPNANYIWHLDQDAFIMEPSRKVEEVVADPRVLESLMIRDHPVVPPDSIIKTFKHLKGQEAAMIISQDNDGLVADSVLLKTGDWARYVTETWMDPLYMSYNFQKAERHALEHIVQWHPTVLSKIALVPQRTMASYAHTNLGEGYREGDFVVMLKGCTVAGESSCEKESQWYWQRFRELIVQM</sequence>
<dbReference type="GO" id="GO:0000009">
    <property type="term" value="F:alpha-1,6-mannosyltransferase activity"/>
    <property type="evidence" value="ECO:0007669"/>
    <property type="project" value="TreeGrafter"/>
</dbReference>
<dbReference type="PANTHER" id="PTHR31306:SF10">
    <property type="entry name" value="ALPHA-1,6-MANNOSYLTRANSFERASE MNN11-RELATED"/>
    <property type="match status" value="1"/>
</dbReference>
<dbReference type="FunFam" id="3.90.550.10:FF:000149">
    <property type="entry name" value="Alpha-1,6-mannosyltransferase subunit"/>
    <property type="match status" value="1"/>
</dbReference>
<comment type="caution">
    <text evidence="5">The sequence shown here is derived from an EMBL/GenBank/DDBJ whole genome shotgun (WGS) entry which is preliminary data.</text>
</comment>
<evidence type="ECO:0000256" key="2">
    <source>
        <dbReference type="ARBA" id="ARBA00022676"/>
    </source>
</evidence>
<protein>
    <submittedName>
        <fullName evidence="5">Family 34 glycosyltransferase</fullName>
    </submittedName>
</protein>
<dbReference type="GeneID" id="70293954"/>
<evidence type="ECO:0000256" key="4">
    <source>
        <dbReference type="SAM" id="Phobius"/>
    </source>
</evidence>
<dbReference type="EMBL" id="MU251247">
    <property type="protein sequence ID" value="KAG9256635.1"/>
    <property type="molecule type" value="Genomic_DNA"/>
</dbReference>
<keyword evidence="4" id="KW-0472">Membrane</keyword>
<dbReference type="Pfam" id="PF05637">
    <property type="entry name" value="Glyco_transf_34"/>
    <property type="match status" value="1"/>
</dbReference>
<keyword evidence="4" id="KW-0812">Transmembrane</keyword>
<organism evidence="5 6">
    <name type="scientific">Emericellopsis atlantica</name>
    <dbReference type="NCBI Taxonomy" id="2614577"/>
    <lineage>
        <taxon>Eukaryota</taxon>
        <taxon>Fungi</taxon>
        <taxon>Dikarya</taxon>
        <taxon>Ascomycota</taxon>
        <taxon>Pezizomycotina</taxon>
        <taxon>Sordariomycetes</taxon>
        <taxon>Hypocreomycetidae</taxon>
        <taxon>Hypocreales</taxon>
        <taxon>Bionectriaceae</taxon>
        <taxon>Emericellopsis</taxon>
    </lineage>
</organism>
<dbReference type="OrthoDB" id="205108at2759"/>
<name>A0A9P8CRZ1_9HYPO</name>
<keyword evidence="3" id="KW-0808">Transferase</keyword>
<accession>A0A9P8CRZ1</accession>
<dbReference type="PANTHER" id="PTHR31306">
    <property type="entry name" value="ALPHA-1,6-MANNOSYLTRANSFERASE MNN11-RELATED"/>
    <property type="match status" value="1"/>
</dbReference>
<proteinExistence type="inferred from homology"/>
<dbReference type="InterPro" id="IPR008630">
    <property type="entry name" value="Glyco_trans_34"/>
</dbReference>
<reference evidence="5" key="1">
    <citation type="journal article" date="2021" name="IMA Fungus">
        <title>Genomic characterization of three marine fungi, including Emericellopsis atlantica sp. nov. with signatures of a generalist lifestyle and marine biomass degradation.</title>
        <authorList>
            <person name="Hagestad O.C."/>
            <person name="Hou L."/>
            <person name="Andersen J.H."/>
            <person name="Hansen E.H."/>
            <person name="Altermark B."/>
            <person name="Li C."/>
            <person name="Kuhnert E."/>
            <person name="Cox R.J."/>
            <person name="Crous P.W."/>
            <person name="Spatafora J.W."/>
            <person name="Lail K."/>
            <person name="Amirebrahimi M."/>
            <person name="Lipzen A."/>
            <person name="Pangilinan J."/>
            <person name="Andreopoulos W."/>
            <person name="Hayes R.D."/>
            <person name="Ng V."/>
            <person name="Grigoriev I.V."/>
            <person name="Jackson S.A."/>
            <person name="Sutton T.D.S."/>
            <person name="Dobson A.D.W."/>
            <person name="Rama T."/>
        </authorList>
    </citation>
    <scope>NUCLEOTIDE SEQUENCE</scope>
    <source>
        <strain evidence="5">TS7</strain>
    </source>
</reference>
<gene>
    <name evidence="5" type="ORF">F5Z01DRAFT_648791</name>
</gene>
<dbReference type="Proteomes" id="UP000887229">
    <property type="component" value="Unassembled WGS sequence"/>
</dbReference>
<dbReference type="Gene3D" id="3.90.550.10">
    <property type="entry name" value="Spore Coat Polysaccharide Biosynthesis Protein SpsA, Chain A"/>
    <property type="match status" value="1"/>
</dbReference>
<dbReference type="AlphaFoldDB" id="A0A9P8CRZ1"/>
<dbReference type="GO" id="GO:0006487">
    <property type="term" value="P:protein N-linked glycosylation"/>
    <property type="evidence" value="ECO:0007669"/>
    <property type="project" value="TreeGrafter"/>
</dbReference>